<evidence type="ECO:0000313" key="5">
    <source>
        <dbReference type="Proteomes" id="UP001241092"/>
    </source>
</evidence>
<dbReference type="InterPro" id="IPR043144">
    <property type="entry name" value="Mal/L-sulf/L-lact_DH-like_ah"/>
</dbReference>
<dbReference type="Gene3D" id="1.10.1530.10">
    <property type="match status" value="1"/>
</dbReference>
<protein>
    <submittedName>
        <fullName evidence="4">Oxidoreductase YjmC</fullName>
        <ecNumber evidence="4">1.1.1.-</ecNumber>
    </submittedName>
</protein>
<dbReference type="AlphaFoldDB" id="A0AAI8TWC1"/>
<keyword evidence="2 4" id="KW-0560">Oxidoreductase</keyword>
<accession>A0AAI8TWC1</accession>
<dbReference type="EC" id="1.1.1.-" evidence="4"/>
<evidence type="ECO:0000313" key="4">
    <source>
        <dbReference type="EMBL" id="BDY29747.1"/>
    </source>
</evidence>
<feature type="region of interest" description="Disordered" evidence="3">
    <location>
        <begin position="299"/>
        <end position="320"/>
    </location>
</feature>
<dbReference type="EMBL" id="AP027452">
    <property type="protein sequence ID" value="BDY29747.1"/>
    <property type="molecule type" value="Genomic_DNA"/>
</dbReference>
<sequence length="350" mass="36696">MTTCTVAIEELSELARSALIGGGVPADDAADIADVLIAADLFGIHTHGVQRIPQYLDRVRLGGVNPRPDIRTDAPAPAVRLVDGDNGIGPLVGRRALGDALAAGRQTGVGVAFVKGSNHFGPVMPYLYDAAQHGFAAVIASNATTTIAPWGGKATKLGNNPMGWGMPAGDNDPILFDVALSVVARAKIRAAAAAGTKIPTTWATDASGVPTDDPDAALAGFLQPIAGHKGYGLSVMVDLFAGVLSGASYLDRVSSWSSHPEIPQDLGHFFIVIDTETLCPADELDRRVTDFRERLLATPAADPSSPVRLPGQLELQNRRRQQREGVDIAVADLDKLRHLSELRVSAGGTQ</sequence>
<dbReference type="GO" id="GO:0016491">
    <property type="term" value="F:oxidoreductase activity"/>
    <property type="evidence" value="ECO:0007669"/>
    <property type="project" value="UniProtKB-KW"/>
</dbReference>
<comment type="similarity">
    <text evidence="1">Belongs to the LDH2/MDH2 oxidoreductase family.</text>
</comment>
<dbReference type="PANTHER" id="PTHR11091">
    <property type="entry name" value="OXIDOREDUCTASE-RELATED"/>
    <property type="match status" value="1"/>
</dbReference>
<dbReference type="PANTHER" id="PTHR11091:SF0">
    <property type="entry name" value="MALATE DEHYDROGENASE"/>
    <property type="match status" value="1"/>
</dbReference>
<gene>
    <name evidence="4" type="primary">yjmC_2</name>
    <name evidence="4" type="ORF">hbim_03687</name>
</gene>
<proteinExistence type="inferred from homology"/>
<dbReference type="InterPro" id="IPR043143">
    <property type="entry name" value="Mal/L-sulf/L-lact_DH-like_NADP"/>
</dbReference>
<dbReference type="RefSeq" id="WP_276823965.1">
    <property type="nucleotide sequence ID" value="NZ_AP027452.1"/>
</dbReference>
<dbReference type="SUPFAM" id="SSF89733">
    <property type="entry name" value="L-sulfolactate dehydrogenase-like"/>
    <property type="match status" value="1"/>
</dbReference>
<name>A0AAI8TWC1_MYCME</name>
<reference evidence="4" key="1">
    <citation type="submission" date="2023-03" db="EMBL/GenBank/DDBJ databases">
        <title>Draft genome sequence of a Mycolicibacterium mageritense strain H4_3_1 isolated from a hybrid biological-inorganic system reactor.</title>
        <authorList>
            <person name="Feng X."/>
            <person name="Kazama D."/>
            <person name="Sato K."/>
            <person name="Kobayashi H."/>
        </authorList>
    </citation>
    <scope>NUCLEOTIDE SEQUENCE</scope>
    <source>
        <strain evidence="4">H4_3_1</strain>
    </source>
</reference>
<organism evidence="4 5">
    <name type="scientific">Mycolicibacterium mageritense</name>
    <name type="common">Mycobacterium mageritense</name>
    <dbReference type="NCBI Taxonomy" id="53462"/>
    <lineage>
        <taxon>Bacteria</taxon>
        <taxon>Bacillati</taxon>
        <taxon>Actinomycetota</taxon>
        <taxon>Actinomycetes</taxon>
        <taxon>Mycobacteriales</taxon>
        <taxon>Mycobacteriaceae</taxon>
        <taxon>Mycolicibacterium</taxon>
    </lineage>
</organism>
<dbReference type="Gene3D" id="3.30.1370.60">
    <property type="entry name" value="Hypothetical oxidoreductase yiak, domain 2"/>
    <property type="match status" value="1"/>
</dbReference>
<evidence type="ECO:0000256" key="3">
    <source>
        <dbReference type="SAM" id="MobiDB-lite"/>
    </source>
</evidence>
<dbReference type="Pfam" id="PF02615">
    <property type="entry name" value="Ldh_2"/>
    <property type="match status" value="1"/>
</dbReference>
<evidence type="ECO:0000256" key="2">
    <source>
        <dbReference type="ARBA" id="ARBA00023002"/>
    </source>
</evidence>
<dbReference type="InterPro" id="IPR003767">
    <property type="entry name" value="Malate/L-lactate_DH-like"/>
</dbReference>
<dbReference type="Proteomes" id="UP001241092">
    <property type="component" value="Chromosome"/>
</dbReference>
<evidence type="ECO:0000256" key="1">
    <source>
        <dbReference type="ARBA" id="ARBA00006056"/>
    </source>
</evidence>
<dbReference type="InterPro" id="IPR036111">
    <property type="entry name" value="Mal/L-sulfo/L-lacto_DH-like_sf"/>
</dbReference>